<reference evidence="2 3" key="1">
    <citation type="submission" date="2013-08" db="EMBL/GenBank/DDBJ databases">
        <title>The genome sequence of Knoellia sinensis.</title>
        <authorList>
            <person name="Zhu W."/>
            <person name="Wang G."/>
        </authorList>
    </citation>
    <scope>NUCLEOTIDE SEQUENCE [LARGE SCALE GENOMIC DNA]</scope>
    <source>
        <strain evidence="2 3">KCTC 19936</strain>
    </source>
</reference>
<dbReference type="Proteomes" id="UP000030002">
    <property type="component" value="Unassembled WGS sequence"/>
</dbReference>
<feature type="transmembrane region" description="Helical" evidence="1">
    <location>
        <begin position="137"/>
        <end position="159"/>
    </location>
</feature>
<protein>
    <recommendedName>
        <fullName evidence="4">DUF4386 family protein</fullName>
    </recommendedName>
</protein>
<organism evidence="2 3">
    <name type="scientific">Knoellia sinensis KCTC 19936</name>
    <dbReference type="NCBI Taxonomy" id="1385520"/>
    <lineage>
        <taxon>Bacteria</taxon>
        <taxon>Bacillati</taxon>
        <taxon>Actinomycetota</taxon>
        <taxon>Actinomycetes</taxon>
        <taxon>Micrococcales</taxon>
        <taxon>Intrasporangiaceae</taxon>
        <taxon>Knoellia</taxon>
    </lineage>
</organism>
<dbReference type="RefSeq" id="WP_052109909.1">
    <property type="nucleotide sequence ID" value="NZ_AVPJ01000009.1"/>
</dbReference>
<comment type="caution">
    <text evidence="2">The sequence shown here is derived from an EMBL/GenBank/DDBJ whole genome shotgun (WGS) entry which is preliminary data.</text>
</comment>
<keyword evidence="1" id="KW-1133">Transmembrane helix</keyword>
<evidence type="ECO:0008006" key="4">
    <source>
        <dbReference type="Google" id="ProtNLM"/>
    </source>
</evidence>
<keyword evidence="1" id="KW-0812">Transmembrane</keyword>
<accession>A0A0A0J8L7</accession>
<feature type="transmembrane region" description="Helical" evidence="1">
    <location>
        <begin position="60"/>
        <end position="80"/>
    </location>
</feature>
<name>A0A0A0J8L7_9MICO</name>
<feature type="transmembrane region" description="Helical" evidence="1">
    <location>
        <begin position="166"/>
        <end position="186"/>
    </location>
</feature>
<sequence length="242" mass="25001">MSHIPLRLGRIAGALALAHVALIFAGISLQQGPLFADGAQGIEDQYVQGDLARTFSGGLLEAFGFVLLVPVLVLLARLLGRRSEEGRWASRSGLLCGIAYVAVVFAVGFPAGAAAMYGAQNGLDADTAFALNNIRLFAHFLSMFLLAGSTAGIALAAIADRTNVKWVGGFGLVTTVALVASPPLTVVQWQDIGSFVWIVWFVGVAVQLLRGRIGAATSEPAPSAETVNSTGSGAEAALLGHS</sequence>
<feature type="transmembrane region" description="Helical" evidence="1">
    <location>
        <begin position="192"/>
        <end position="209"/>
    </location>
</feature>
<dbReference type="OrthoDB" id="5194711at2"/>
<proteinExistence type="predicted"/>
<keyword evidence="1" id="KW-0472">Membrane</keyword>
<dbReference type="eggNOG" id="ENOG503226E">
    <property type="taxonomic scope" value="Bacteria"/>
</dbReference>
<feature type="transmembrane region" description="Helical" evidence="1">
    <location>
        <begin position="92"/>
        <end position="117"/>
    </location>
</feature>
<dbReference type="STRING" id="1385520.N802_19275"/>
<keyword evidence="3" id="KW-1185">Reference proteome</keyword>
<gene>
    <name evidence="2" type="ORF">N802_19275</name>
</gene>
<evidence type="ECO:0000313" key="3">
    <source>
        <dbReference type="Proteomes" id="UP000030002"/>
    </source>
</evidence>
<evidence type="ECO:0000313" key="2">
    <source>
        <dbReference type="EMBL" id="KGN31961.1"/>
    </source>
</evidence>
<dbReference type="EMBL" id="AVPJ01000009">
    <property type="protein sequence ID" value="KGN31961.1"/>
    <property type="molecule type" value="Genomic_DNA"/>
</dbReference>
<evidence type="ECO:0000256" key="1">
    <source>
        <dbReference type="SAM" id="Phobius"/>
    </source>
</evidence>
<dbReference type="AlphaFoldDB" id="A0A0A0J8L7"/>